<evidence type="ECO:0000256" key="2">
    <source>
        <dbReference type="SAM" id="Phobius"/>
    </source>
</evidence>
<keyword evidence="5" id="KW-1185">Reference proteome</keyword>
<dbReference type="Gene3D" id="1.10.1200.10">
    <property type="entry name" value="ACP-like"/>
    <property type="match status" value="1"/>
</dbReference>
<dbReference type="InterPro" id="IPR002656">
    <property type="entry name" value="Acyl_transf_3_dom"/>
</dbReference>
<feature type="region of interest" description="Disordered" evidence="1">
    <location>
        <begin position="539"/>
        <end position="561"/>
    </location>
</feature>
<feature type="domain" description="Carrier" evidence="3">
    <location>
        <begin position="467"/>
        <end position="542"/>
    </location>
</feature>
<evidence type="ECO:0000313" key="5">
    <source>
        <dbReference type="Proteomes" id="UP001150259"/>
    </source>
</evidence>
<feature type="transmembrane region" description="Helical" evidence="2">
    <location>
        <begin position="834"/>
        <end position="852"/>
    </location>
</feature>
<keyword evidence="2" id="KW-0472">Membrane</keyword>
<dbReference type="EMBL" id="JAPFQL010000007">
    <property type="protein sequence ID" value="MDC5696203.1"/>
    <property type="molecule type" value="Genomic_DNA"/>
</dbReference>
<name>A0ABT5GD93_9MICO</name>
<dbReference type="Pfam" id="PF00550">
    <property type="entry name" value="PP-binding"/>
    <property type="match status" value="1"/>
</dbReference>
<proteinExistence type="predicted"/>
<evidence type="ECO:0000259" key="3">
    <source>
        <dbReference type="PROSITE" id="PS50075"/>
    </source>
</evidence>
<dbReference type="InterPro" id="IPR009081">
    <property type="entry name" value="PP-bd_ACP"/>
</dbReference>
<organism evidence="4 5">
    <name type="scientific">Intrasporangium calvum</name>
    <dbReference type="NCBI Taxonomy" id="53358"/>
    <lineage>
        <taxon>Bacteria</taxon>
        <taxon>Bacillati</taxon>
        <taxon>Actinomycetota</taxon>
        <taxon>Actinomycetes</taxon>
        <taxon>Micrococcales</taxon>
        <taxon>Intrasporangiaceae</taxon>
        <taxon>Intrasporangium</taxon>
    </lineage>
</organism>
<dbReference type="PANTHER" id="PTHR43767:SF10">
    <property type="entry name" value="SURFACTIN SYNTHASE SUBUNIT 1"/>
    <property type="match status" value="1"/>
</dbReference>
<dbReference type="InterPro" id="IPR036736">
    <property type="entry name" value="ACP-like_sf"/>
</dbReference>
<dbReference type="InterPro" id="IPR000873">
    <property type="entry name" value="AMP-dep_synth/lig_dom"/>
</dbReference>
<accession>A0ABT5GD93</accession>
<dbReference type="RefSeq" id="WP_272460779.1">
    <property type="nucleotide sequence ID" value="NZ_JAPFQL010000007.1"/>
</dbReference>
<feature type="transmembrane region" description="Helical" evidence="2">
    <location>
        <begin position="641"/>
        <end position="659"/>
    </location>
</feature>
<feature type="compositionally biased region" description="Gly residues" evidence="1">
    <location>
        <begin position="552"/>
        <end position="561"/>
    </location>
</feature>
<keyword evidence="2" id="KW-0812">Transmembrane</keyword>
<dbReference type="SUPFAM" id="SSF56801">
    <property type="entry name" value="Acetyl-CoA synthetase-like"/>
    <property type="match status" value="1"/>
</dbReference>
<dbReference type="Gene3D" id="3.40.50.12780">
    <property type="entry name" value="N-terminal domain of ligase-like"/>
    <property type="match status" value="1"/>
</dbReference>
<dbReference type="InterPro" id="IPR042099">
    <property type="entry name" value="ANL_N_sf"/>
</dbReference>
<feature type="transmembrane region" description="Helical" evidence="2">
    <location>
        <begin position="802"/>
        <end position="822"/>
    </location>
</feature>
<feature type="transmembrane region" description="Helical" evidence="2">
    <location>
        <begin position="712"/>
        <end position="731"/>
    </location>
</feature>
<gene>
    <name evidence="4" type="ORF">OO014_02965</name>
</gene>
<dbReference type="SUPFAM" id="SSF47336">
    <property type="entry name" value="ACP-like"/>
    <property type="match status" value="1"/>
</dbReference>
<evidence type="ECO:0000313" key="4">
    <source>
        <dbReference type="EMBL" id="MDC5696203.1"/>
    </source>
</evidence>
<sequence>MTALAGELTRAPCGLPWLRDLAARGAARAVATPDASVTYAELAQRVDAVAAALGTTRRLVLVEGDNRLESLVGYLGALAGGHVVLLVPSDSEPARATLRAAYDPDAVIGSDGSVDVVRDGSAHELHPDLALLLSTSGSTGSPKLVRLSWDNLAANADQIATYLDIRPSDCAATTLPLHYCYGLSVVHSHLSRGASIALTDLSVVDECFWRLFRESGATTLAGVPYTFELLERVGFESMDLPSLRYVTQAGGRLEPDRVRHWAEVGRARGWDLFVMYGQTEATARMAYLPPDLALEHPSTIGVPVPGGSFDVVNGELVYSGPNVMLGYAESPRDLALPRTITRLRTGDLGRLTEAGLYEVTGRSSRFVKVLGHRIDLDQVERGLRRAGQDVRCAGREGLLAVAVAATGDAPGSVDLGALRRSAARLSGAPAAAISVVAFPEQPVRANGKTDYAAVLSRVEEVRARIEATDEKRIASVAAVYAAALGRSEVAPSSTFVSLGGDSLSYVEVSIRLEQLLGTLPASWHVTSVADLEEAASLRTQSADDHPAAAGGPAPGRGRGGWGGGWLGRGQSRAWRTVETNVWLRALAIVLIVGTHADLFVLQGTAHALLVLVGYNVVRFALASERTRDRLRSLARGATRIALPTLAVIVPAHFIGGYYEPRNLFLANWLLGEERLGPPWRFWFIEALVVALLVAMVLVAVPAVARAERRWPLGLPLALTAVAFTLRLPLYPLPGPRMQGSALVVLFLFFLGWAIARAVSRREQWVVTAVAVLSVGTFSGNPARDLLSLAFVLLLIWKPVSRIPAMLVPVVQVLAASSLYVYVIHWQVLEHLWGAPVPAFAVSLAVGVGYWWLWTAGVDLARRAVAQVRAARRADRPVAAPSGSPSLVVVP</sequence>
<dbReference type="Pfam" id="PF01757">
    <property type="entry name" value="Acyl_transf_3"/>
    <property type="match status" value="1"/>
</dbReference>
<dbReference type="PANTHER" id="PTHR43767">
    <property type="entry name" value="LONG-CHAIN-FATTY-ACID--COA LIGASE"/>
    <property type="match status" value="1"/>
</dbReference>
<feature type="transmembrane region" description="Helical" evidence="2">
    <location>
        <begin position="605"/>
        <end position="621"/>
    </location>
</feature>
<protein>
    <submittedName>
        <fullName evidence="4">AMP-binding protein</fullName>
    </submittedName>
</protein>
<dbReference type="InterPro" id="IPR050237">
    <property type="entry name" value="ATP-dep_AMP-bd_enzyme"/>
</dbReference>
<feature type="transmembrane region" description="Helical" evidence="2">
    <location>
        <begin position="737"/>
        <end position="755"/>
    </location>
</feature>
<feature type="transmembrane region" description="Helical" evidence="2">
    <location>
        <begin position="764"/>
        <end position="782"/>
    </location>
</feature>
<keyword evidence="2" id="KW-1133">Transmembrane helix</keyword>
<dbReference type="Proteomes" id="UP001150259">
    <property type="component" value="Unassembled WGS sequence"/>
</dbReference>
<dbReference type="Pfam" id="PF00501">
    <property type="entry name" value="AMP-binding"/>
    <property type="match status" value="1"/>
</dbReference>
<evidence type="ECO:0000256" key="1">
    <source>
        <dbReference type="SAM" id="MobiDB-lite"/>
    </source>
</evidence>
<dbReference type="PROSITE" id="PS50075">
    <property type="entry name" value="CARRIER"/>
    <property type="match status" value="1"/>
</dbReference>
<reference evidence="4 5" key="1">
    <citation type="submission" date="2022-11" db="EMBL/GenBank/DDBJ databases">
        <title>Anaerobic phenanthrene biodegradation by a DNRA strain PheN6.</title>
        <authorList>
            <person name="Zhang Z."/>
        </authorList>
    </citation>
    <scope>NUCLEOTIDE SEQUENCE [LARGE SCALE GENOMIC DNA]</scope>
    <source>
        <strain evidence="4 5">PheN6</strain>
    </source>
</reference>
<comment type="caution">
    <text evidence="4">The sequence shown here is derived from an EMBL/GenBank/DDBJ whole genome shotgun (WGS) entry which is preliminary data.</text>
</comment>
<feature type="transmembrane region" description="Helical" evidence="2">
    <location>
        <begin position="679"/>
        <end position="700"/>
    </location>
</feature>